<name>A0ABV4T5R6_9EURY</name>
<proteinExistence type="predicted"/>
<evidence type="ECO:0000313" key="1">
    <source>
        <dbReference type="EMBL" id="MFA4805102.1"/>
    </source>
</evidence>
<protein>
    <submittedName>
        <fullName evidence="1">Uncharacterized protein</fullName>
    </submittedName>
</protein>
<sequence>MDKEEFLRALDELPVEEVSLWEYLRLVFKAARLMRDSGSICSDK</sequence>
<dbReference type="EMBL" id="JARRIG010000007">
    <property type="protein sequence ID" value="MFA4805102.1"/>
    <property type="molecule type" value="Genomic_DNA"/>
</dbReference>
<comment type="caution">
    <text evidence="1">The sequence shown here is derived from an EMBL/GenBank/DDBJ whole genome shotgun (WGS) entry which is preliminary data.</text>
</comment>
<dbReference type="Proteomes" id="UP001571980">
    <property type="component" value="Unassembled WGS sequence"/>
</dbReference>
<accession>A0ABV4T5R6</accession>
<gene>
    <name evidence="1" type="ORF">P8X34_10240</name>
</gene>
<organism evidence="1 2">
    <name type="scientific">Pyrococcus kukulkanii</name>
    <dbReference type="NCBI Taxonomy" id="1609559"/>
    <lineage>
        <taxon>Archaea</taxon>
        <taxon>Methanobacteriati</taxon>
        <taxon>Methanobacteriota</taxon>
        <taxon>Thermococci</taxon>
        <taxon>Thermococcales</taxon>
        <taxon>Thermococcaceae</taxon>
        <taxon>Pyrococcus</taxon>
    </lineage>
</organism>
<keyword evidence="2" id="KW-1185">Reference proteome</keyword>
<reference evidence="1 2" key="1">
    <citation type="submission" date="2023-03" db="EMBL/GenBank/DDBJ databases">
        <title>Speciation in Pyrococcus: adaptation to high temperature as a mechanism.</title>
        <authorList>
            <person name="Gu J."/>
        </authorList>
    </citation>
    <scope>NUCLEOTIDE SEQUENCE [LARGE SCALE GENOMIC DNA]</scope>
    <source>
        <strain evidence="1 2">LMOA34</strain>
    </source>
</reference>
<evidence type="ECO:0000313" key="2">
    <source>
        <dbReference type="Proteomes" id="UP001571980"/>
    </source>
</evidence>